<evidence type="ECO:0000313" key="3">
    <source>
        <dbReference type="Proteomes" id="UP001172102"/>
    </source>
</evidence>
<reference evidence="2" key="1">
    <citation type="submission" date="2023-06" db="EMBL/GenBank/DDBJ databases">
        <title>Genome-scale phylogeny and comparative genomics of the fungal order Sordariales.</title>
        <authorList>
            <consortium name="Lawrence Berkeley National Laboratory"/>
            <person name="Hensen N."/>
            <person name="Bonometti L."/>
            <person name="Westerberg I."/>
            <person name="Brannstrom I.O."/>
            <person name="Guillou S."/>
            <person name="Cros-Aarteil S."/>
            <person name="Calhoun S."/>
            <person name="Haridas S."/>
            <person name="Kuo A."/>
            <person name="Mondo S."/>
            <person name="Pangilinan J."/>
            <person name="Riley R."/>
            <person name="Labutti K."/>
            <person name="Andreopoulos B."/>
            <person name="Lipzen A."/>
            <person name="Chen C."/>
            <person name="Yanf M."/>
            <person name="Daum C."/>
            <person name="Ng V."/>
            <person name="Clum A."/>
            <person name="Steindorff A."/>
            <person name="Ohm R."/>
            <person name="Martin F."/>
            <person name="Silar P."/>
            <person name="Natvig D."/>
            <person name="Lalanne C."/>
            <person name="Gautier V."/>
            <person name="Ament-Velasquez S.L."/>
            <person name="Kruys A."/>
            <person name="Hutchinson M.I."/>
            <person name="Powell A.J."/>
            <person name="Barry K."/>
            <person name="Miller A.N."/>
            <person name="Grigoriev I.V."/>
            <person name="Debuchy R."/>
            <person name="Gladieux P."/>
            <person name="Thoren M.H."/>
            <person name="Johannesson H."/>
        </authorList>
    </citation>
    <scope>NUCLEOTIDE SEQUENCE</scope>
    <source>
        <strain evidence="2">SMH4607-1</strain>
    </source>
</reference>
<accession>A0AA39ZWB5</accession>
<feature type="region of interest" description="Disordered" evidence="1">
    <location>
        <begin position="34"/>
        <end position="61"/>
    </location>
</feature>
<feature type="compositionally biased region" description="Basic and acidic residues" evidence="1">
    <location>
        <begin position="50"/>
        <end position="59"/>
    </location>
</feature>
<comment type="caution">
    <text evidence="2">The sequence shown here is derived from an EMBL/GenBank/DDBJ whole genome shotgun (WGS) entry which is preliminary data.</text>
</comment>
<evidence type="ECO:0000313" key="2">
    <source>
        <dbReference type="EMBL" id="KAK0704727.1"/>
    </source>
</evidence>
<organism evidence="2 3">
    <name type="scientific">Lasiosphaeris hirsuta</name>
    <dbReference type="NCBI Taxonomy" id="260670"/>
    <lineage>
        <taxon>Eukaryota</taxon>
        <taxon>Fungi</taxon>
        <taxon>Dikarya</taxon>
        <taxon>Ascomycota</taxon>
        <taxon>Pezizomycotina</taxon>
        <taxon>Sordariomycetes</taxon>
        <taxon>Sordariomycetidae</taxon>
        <taxon>Sordariales</taxon>
        <taxon>Lasiosphaeriaceae</taxon>
        <taxon>Lasiosphaeris</taxon>
    </lineage>
</organism>
<sequence>MLPAYACAMSGSNSRPACTLQEQRGCAFRQSCGVSWPPRRGSREQPTTSCRRDSADEKQGAALQHRVLTGSRIARRSICSASSRKTYHPVTVKRRFSIAMVNPDAGLWDVGNKGKDGPCRRGRRCAPRYAVTVGEAFVGWNQRARAGQRRDLPRDGPEMTMTQRSCPQYAAAIGRSADGTRRRRAFLGPVAHRYRTSTTTPGPPSAA</sequence>
<name>A0AA39ZWB5_9PEZI</name>
<evidence type="ECO:0000256" key="1">
    <source>
        <dbReference type="SAM" id="MobiDB-lite"/>
    </source>
</evidence>
<protein>
    <submittedName>
        <fullName evidence="2">Uncharacterized protein</fullName>
    </submittedName>
</protein>
<gene>
    <name evidence="2" type="ORF">B0H67DRAFT_357922</name>
</gene>
<dbReference type="AlphaFoldDB" id="A0AA39ZWB5"/>
<proteinExistence type="predicted"/>
<feature type="region of interest" description="Disordered" evidence="1">
    <location>
        <begin position="172"/>
        <end position="207"/>
    </location>
</feature>
<dbReference type="Proteomes" id="UP001172102">
    <property type="component" value="Unassembled WGS sequence"/>
</dbReference>
<dbReference type="EMBL" id="JAUKUA010000007">
    <property type="protein sequence ID" value="KAK0704727.1"/>
    <property type="molecule type" value="Genomic_DNA"/>
</dbReference>
<keyword evidence="3" id="KW-1185">Reference proteome</keyword>